<dbReference type="Proteomes" id="UP000799423">
    <property type="component" value="Unassembled WGS sequence"/>
</dbReference>
<organism evidence="1 2">
    <name type="scientific">Plenodomus tracheiphilus IPT5</name>
    <dbReference type="NCBI Taxonomy" id="1408161"/>
    <lineage>
        <taxon>Eukaryota</taxon>
        <taxon>Fungi</taxon>
        <taxon>Dikarya</taxon>
        <taxon>Ascomycota</taxon>
        <taxon>Pezizomycotina</taxon>
        <taxon>Dothideomycetes</taxon>
        <taxon>Pleosporomycetidae</taxon>
        <taxon>Pleosporales</taxon>
        <taxon>Pleosporineae</taxon>
        <taxon>Leptosphaeriaceae</taxon>
        <taxon>Plenodomus</taxon>
    </lineage>
</organism>
<reference evidence="1" key="1">
    <citation type="submission" date="2020-01" db="EMBL/GenBank/DDBJ databases">
        <authorList>
            <consortium name="DOE Joint Genome Institute"/>
            <person name="Haridas S."/>
            <person name="Albert R."/>
            <person name="Binder M."/>
            <person name="Bloem J."/>
            <person name="Labutti K."/>
            <person name="Salamov A."/>
            <person name="Andreopoulos B."/>
            <person name="Baker S.E."/>
            <person name="Barry K."/>
            <person name="Bills G."/>
            <person name="Bluhm B.H."/>
            <person name="Cannon C."/>
            <person name="Castanera R."/>
            <person name="Culley D.E."/>
            <person name="Daum C."/>
            <person name="Ezra D."/>
            <person name="Gonzalez J.B."/>
            <person name="Henrissat B."/>
            <person name="Kuo A."/>
            <person name="Liang C."/>
            <person name="Lipzen A."/>
            <person name="Lutzoni F."/>
            <person name="Magnuson J."/>
            <person name="Mondo S."/>
            <person name="Nolan M."/>
            <person name="Ohm R."/>
            <person name="Pangilinan J."/>
            <person name="Park H.-J."/>
            <person name="Ramirez L."/>
            <person name="Alfaro M."/>
            <person name="Sun H."/>
            <person name="Tritt A."/>
            <person name="Yoshinaga Y."/>
            <person name="Zwiers L.-H."/>
            <person name="Turgeon B.G."/>
            <person name="Goodwin S.B."/>
            <person name="Spatafora J.W."/>
            <person name="Crous P.W."/>
            <person name="Grigoriev I.V."/>
        </authorList>
    </citation>
    <scope>NUCLEOTIDE SEQUENCE</scope>
    <source>
        <strain evidence="1">IPT5</strain>
    </source>
</reference>
<keyword evidence="2" id="KW-1185">Reference proteome</keyword>
<dbReference type="AlphaFoldDB" id="A0A6A7B2X5"/>
<name>A0A6A7B2X5_9PLEO</name>
<evidence type="ECO:0000313" key="2">
    <source>
        <dbReference type="Proteomes" id="UP000799423"/>
    </source>
</evidence>
<proteinExistence type="predicted"/>
<protein>
    <submittedName>
        <fullName evidence="1">Uncharacterized protein</fullName>
    </submittedName>
</protein>
<accession>A0A6A7B2X5</accession>
<gene>
    <name evidence="1" type="ORF">T440DRAFT_400093</name>
</gene>
<dbReference type="OrthoDB" id="3668071at2759"/>
<evidence type="ECO:0000313" key="1">
    <source>
        <dbReference type="EMBL" id="KAF2849007.1"/>
    </source>
</evidence>
<dbReference type="EMBL" id="MU006314">
    <property type="protein sequence ID" value="KAF2849007.1"/>
    <property type="molecule type" value="Genomic_DNA"/>
</dbReference>
<sequence length="80" mass="9256">MPLEDRDLPGSHALTPKHIHMWKNQIRVIKAGYSFVSIWPCMYCCTSIDYSGGKQVFRCENEQFVGRSRVQVTCHYHVAP</sequence>